<keyword evidence="9" id="KW-1185">Reference proteome</keyword>
<evidence type="ECO:0000313" key="8">
    <source>
        <dbReference type="Ensembl" id="ENSOMEP00000027769.1"/>
    </source>
</evidence>
<evidence type="ECO:0000256" key="1">
    <source>
        <dbReference type="ARBA" id="ARBA00004138"/>
    </source>
</evidence>
<dbReference type="Pfam" id="PF14559">
    <property type="entry name" value="TPR_19"/>
    <property type="match status" value="1"/>
</dbReference>
<proteinExistence type="predicted"/>
<dbReference type="Proteomes" id="UP000261560">
    <property type="component" value="Unplaced"/>
</dbReference>
<dbReference type="OMA" id="CEYDRAI"/>
<dbReference type="PANTHER" id="PTHR23040:SF1">
    <property type="entry name" value="OUTER DYNEIN ARM-DOCKING COMPLEX SUBUNIT 4"/>
    <property type="match status" value="1"/>
</dbReference>
<dbReference type="AlphaFoldDB" id="A0A3B3DE56"/>
<dbReference type="GO" id="GO:0005856">
    <property type="term" value="C:cytoskeleton"/>
    <property type="evidence" value="ECO:0007669"/>
    <property type="project" value="UniProtKB-SubCell"/>
</dbReference>
<evidence type="ECO:0000256" key="6">
    <source>
        <dbReference type="ARBA" id="ARBA00023212"/>
    </source>
</evidence>
<reference evidence="8" key="2">
    <citation type="submission" date="2025-09" db="UniProtKB">
        <authorList>
            <consortium name="Ensembl"/>
        </authorList>
    </citation>
    <scope>IDENTIFICATION</scope>
</reference>
<sequence length="99" mass="11089">MSETANDLDQKSFVNLVLTGKQLLLNGQYQSARNIFTSALEFQPEDKECLIGRSECYLSQGQLQKALKDAELSLKQDKFFPEVTVRVCSPAQSLSSLWA</sequence>
<reference evidence="8" key="1">
    <citation type="submission" date="2025-08" db="UniProtKB">
        <authorList>
            <consortium name="Ensembl"/>
        </authorList>
    </citation>
    <scope>IDENTIFICATION</scope>
</reference>
<dbReference type="PANTHER" id="PTHR23040">
    <property type="match status" value="1"/>
</dbReference>
<dbReference type="STRING" id="30732.ENSOMEP00000027769"/>
<evidence type="ECO:0000256" key="2">
    <source>
        <dbReference type="ARBA" id="ARBA00004245"/>
    </source>
</evidence>
<evidence type="ECO:0000256" key="3">
    <source>
        <dbReference type="ARBA" id="ARBA00022490"/>
    </source>
</evidence>
<dbReference type="Gene3D" id="1.25.40.10">
    <property type="entry name" value="Tetratricopeptide repeat domain"/>
    <property type="match status" value="1"/>
</dbReference>
<dbReference type="SUPFAM" id="SSF48452">
    <property type="entry name" value="TPR-like"/>
    <property type="match status" value="1"/>
</dbReference>
<dbReference type="PaxDb" id="30732-ENSOMEP00000027769"/>
<keyword evidence="4" id="KW-0677">Repeat</keyword>
<dbReference type="GeneTree" id="ENSGT00940000178401"/>
<organism evidence="8 9">
    <name type="scientific">Oryzias melastigma</name>
    <name type="common">Marine medaka</name>
    <dbReference type="NCBI Taxonomy" id="30732"/>
    <lineage>
        <taxon>Eukaryota</taxon>
        <taxon>Metazoa</taxon>
        <taxon>Chordata</taxon>
        <taxon>Craniata</taxon>
        <taxon>Vertebrata</taxon>
        <taxon>Euteleostomi</taxon>
        <taxon>Actinopterygii</taxon>
        <taxon>Neopterygii</taxon>
        <taxon>Teleostei</taxon>
        <taxon>Neoteleostei</taxon>
        <taxon>Acanthomorphata</taxon>
        <taxon>Ovalentaria</taxon>
        <taxon>Atherinomorphae</taxon>
        <taxon>Beloniformes</taxon>
        <taxon>Adrianichthyidae</taxon>
        <taxon>Oryziinae</taxon>
        <taxon>Oryzias</taxon>
    </lineage>
</organism>
<evidence type="ECO:0000256" key="4">
    <source>
        <dbReference type="ARBA" id="ARBA00022737"/>
    </source>
</evidence>
<dbReference type="GO" id="GO:0005737">
    <property type="term" value="C:cytoplasm"/>
    <property type="evidence" value="ECO:0007669"/>
    <property type="project" value="TreeGrafter"/>
</dbReference>
<dbReference type="Ensembl" id="ENSOMET00000001127.1">
    <property type="protein sequence ID" value="ENSOMEP00000027769.1"/>
    <property type="gene ID" value="ENSOMEG00000010427.1"/>
</dbReference>
<keyword evidence="3" id="KW-0963">Cytoplasm</keyword>
<dbReference type="InterPro" id="IPR011990">
    <property type="entry name" value="TPR-like_helical_dom_sf"/>
</dbReference>
<protein>
    <submittedName>
        <fullName evidence="8">Uncharacterized protein</fullName>
    </submittedName>
</protein>
<keyword evidence="7" id="KW-0966">Cell projection</keyword>
<dbReference type="InterPro" id="IPR040111">
    <property type="entry name" value="ODAD4"/>
</dbReference>
<name>A0A3B3DE56_ORYME</name>
<evidence type="ECO:0000313" key="9">
    <source>
        <dbReference type="Proteomes" id="UP000261560"/>
    </source>
</evidence>
<dbReference type="GO" id="GO:0005929">
    <property type="term" value="C:cilium"/>
    <property type="evidence" value="ECO:0007669"/>
    <property type="project" value="UniProtKB-SubCell"/>
</dbReference>
<evidence type="ECO:0000256" key="7">
    <source>
        <dbReference type="ARBA" id="ARBA00023273"/>
    </source>
</evidence>
<comment type="subcellular location">
    <subcellularLocation>
        <location evidence="1">Cell projection</location>
        <location evidence="1">Cilium</location>
    </subcellularLocation>
    <subcellularLocation>
        <location evidence="2">Cytoplasm</location>
        <location evidence="2">Cytoskeleton</location>
    </subcellularLocation>
</comment>
<keyword evidence="6" id="KW-0206">Cytoskeleton</keyword>
<evidence type="ECO:0000256" key="5">
    <source>
        <dbReference type="ARBA" id="ARBA00022803"/>
    </source>
</evidence>
<keyword evidence="5" id="KW-0802">TPR repeat</keyword>
<accession>A0A3B3DE56</accession>